<dbReference type="EMBL" id="UGHD01000002">
    <property type="protein sequence ID" value="STO55874.1"/>
    <property type="molecule type" value="Genomic_DNA"/>
</dbReference>
<dbReference type="RefSeq" id="WP_233264423.1">
    <property type="nucleotide sequence ID" value="NZ_CABMOB010000001.1"/>
</dbReference>
<organism evidence="2 3">
    <name type="scientific">Grimontia hollisae</name>
    <name type="common">Vibrio hollisae</name>
    <dbReference type="NCBI Taxonomy" id="673"/>
    <lineage>
        <taxon>Bacteria</taxon>
        <taxon>Pseudomonadati</taxon>
        <taxon>Pseudomonadota</taxon>
        <taxon>Gammaproteobacteria</taxon>
        <taxon>Vibrionales</taxon>
        <taxon>Vibrionaceae</taxon>
        <taxon>Grimontia</taxon>
    </lineage>
</organism>
<sequence length="169" mass="19284">MMATPSRKTFNNFLILGVVVFITLINLPTYLKSQLAGSDAERQTEQVQADGIIMLMPPGVEVQSLRFPTFTLTYGTPWQTDTPLSVSASELARRWINLSGTEIDKPTYDKLKPGLNKPATLVVDRGESVEPFRLMYYQLPQFWLIQNWENRWLAVSVDPNYLFPINTQN</sequence>
<evidence type="ECO:0000313" key="2">
    <source>
        <dbReference type="EMBL" id="STO55874.1"/>
    </source>
</evidence>
<keyword evidence="1" id="KW-1133">Transmembrane helix</keyword>
<dbReference type="Proteomes" id="UP000254512">
    <property type="component" value="Unassembled WGS sequence"/>
</dbReference>
<proteinExistence type="predicted"/>
<dbReference type="STRING" id="673.AL542_08730"/>
<evidence type="ECO:0000313" key="3">
    <source>
        <dbReference type="Proteomes" id="UP000254512"/>
    </source>
</evidence>
<feature type="transmembrane region" description="Helical" evidence="1">
    <location>
        <begin position="12"/>
        <end position="31"/>
    </location>
</feature>
<keyword evidence="1" id="KW-0472">Membrane</keyword>
<evidence type="ECO:0000256" key="1">
    <source>
        <dbReference type="SAM" id="Phobius"/>
    </source>
</evidence>
<name>A0A377HIH6_GRIHO</name>
<gene>
    <name evidence="2" type="ORF">NCTC11645_00176</name>
</gene>
<dbReference type="AlphaFoldDB" id="A0A377HIH6"/>
<accession>A0A377HIH6</accession>
<keyword evidence="1" id="KW-0812">Transmembrane</keyword>
<reference evidence="2 3" key="1">
    <citation type="submission" date="2018-06" db="EMBL/GenBank/DDBJ databases">
        <authorList>
            <consortium name="Pathogen Informatics"/>
            <person name="Doyle S."/>
        </authorList>
    </citation>
    <scope>NUCLEOTIDE SEQUENCE [LARGE SCALE GENOMIC DNA]</scope>
    <source>
        <strain evidence="2 3">NCTC11645</strain>
    </source>
</reference>
<protein>
    <submittedName>
        <fullName evidence="2">Uncharacterized protein</fullName>
    </submittedName>
</protein>